<dbReference type="AlphaFoldDB" id="A0A813AM62"/>
<sequence>FLDGEFCVKDLGSTTGQFQIFPGLMIKLGETEMQVLSQNPSTHGMELSVMFYEGPFAGHKVTVPAAGITIGRVSDNTLVLLQDGFLDDCFVGFGKDAAGVSEHASQQECDFNVAVTVFMTIPVNATKLLPYCDCDYDQYHYH</sequence>
<name>A0A813AM62_9DINO</name>
<protein>
    <submittedName>
        <fullName evidence="1">KLHL5 protein</fullName>
    </submittedName>
</protein>
<accession>A0A813AM62</accession>
<dbReference type="Proteomes" id="UP000601435">
    <property type="component" value="Unassembled WGS sequence"/>
</dbReference>
<evidence type="ECO:0000313" key="1">
    <source>
        <dbReference type="EMBL" id="CAE7873651.1"/>
    </source>
</evidence>
<proteinExistence type="predicted"/>
<comment type="caution">
    <text evidence="1">The sequence shown here is derived from an EMBL/GenBank/DDBJ whole genome shotgun (WGS) entry which is preliminary data.</text>
</comment>
<evidence type="ECO:0000313" key="2">
    <source>
        <dbReference type="Proteomes" id="UP000601435"/>
    </source>
</evidence>
<dbReference type="OrthoDB" id="5855668at2759"/>
<gene>
    <name evidence="1" type="primary">KLHL5</name>
    <name evidence="1" type="ORF">SNEC2469_LOCUS28362</name>
</gene>
<dbReference type="EMBL" id="CAJNJA010061475">
    <property type="protein sequence ID" value="CAE7873651.1"/>
    <property type="molecule type" value="Genomic_DNA"/>
</dbReference>
<organism evidence="1 2">
    <name type="scientific">Symbiodinium necroappetens</name>
    <dbReference type="NCBI Taxonomy" id="1628268"/>
    <lineage>
        <taxon>Eukaryota</taxon>
        <taxon>Sar</taxon>
        <taxon>Alveolata</taxon>
        <taxon>Dinophyceae</taxon>
        <taxon>Suessiales</taxon>
        <taxon>Symbiodiniaceae</taxon>
        <taxon>Symbiodinium</taxon>
    </lineage>
</organism>
<keyword evidence="2" id="KW-1185">Reference proteome</keyword>
<feature type="non-terminal residue" evidence="1">
    <location>
        <position position="142"/>
    </location>
</feature>
<reference evidence="1" key="1">
    <citation type="submission" date="2021-02" db="EMBL/GenBank/DDBJ databases">
        <authorList>
            <person name="Dougan E. K."/>
            <person name="Rhodes N."/>
            <person name="Thang M."/>
            <person name="Chan C."/>
        </authorList>
    </citation>
    <scope>NUCLEOTIDE SEQUENCE</scope>
</reference>